<evidence type="ECO:0000256" key="3">
    <source>
        <dbReference type="ARBA" id="ARBA00018111"/>
    </source>
</evidence>
<keyword evidence="4 5" id="KW-0963">Cytoplasm</keyword>
<dbReference type="Pfam" id="PF21981">
    <property type="entry name" value="RecX_HTH3"/>
    <property type="match status" value="1"/>
</dbReference>
<dbReference type="InterPro" id="IPR053925">
    <property type="entry name" value="RecX_HTH_3rd"/>
</dbReference>
<evidence type="ECO:0000259" key="6">
    <source>
        <dbReference type="Pfam" id="PF02631"/>
    </source>
</evidence>
<dbReference type="Pfam" id="PF21982">
    <property type="entry name" value="RecX_HTH1"/>
    <property type="match status" value="1"/>
</dbReference>
<dbReference type="InterPro" id="IPR003783">
    <property type="entry name" value="Regulatory_RecX"/>
</dbReference>
<name>A0A5C8NYQ2_9BURK</name>
<dbReference type="EMBL" id="VDUY01000003">
    <property type="protein sequence ID" value="TXL66383.1"/>
    <property type="molecule type" value="Genomic_DNA"/>
</dbReference>
<dbReference type="NCBIfam" id="NF001055">
    <property type="entry name" value="PRK00117.2-5"/>
    <property type="match status" value="1"/>
</dbReference>
<dbReference type="GO" id="GO:0005737">
    <property type="term" value="C:cytoplasm"/>
    <property type="evidence" value="ECO:0007669"/>
    <property type="project" value="UniProtKB-SubCell"/>
</dbReference>
<evidence type="ECO:0000313" key="10">
    <source>
        <dbReference type="Proteomes" id="UP000321548"/>
    </source>
</evidence>
<dbReference type="Pfam" id="PF02631">
    <property type="entry name" value="RecX_HTH2"/>
    <property type="match status" value="1"/>
</dbReference>
<comment type="function">
    <text evidence="5">Modulates RecA activity.</text>
</comment>
<keyword evidence="10" id="KW-1185">Reference proteome</keyword>
<feature type="domain" description="RecX third three-helical" evidence="7">
    <location>
        <begin position="108"/>
        <end position="151"/>
    </location>
</feature>
<evidence type="ECO:0000256" key="5">
    <source>
        <dbReference type="HAMAP-Rule" id="MF_01114"/>
    </source>
</evidence>
<dbReference type="InterPro" id="IPR036388">
    <property type="entry name" value="WH-like_DNA-bd_sf"/>
</dbReference>
<proteinExistence type="inferred from homology"/>
<dbReference type="GO" id="GO:0006282">
    <property type="term" value="P:regulation of DNA repair"/>
    <property type="evidence" value="ECO:0007669"/>
    <property type="project" value="UniProtKB-UniRule"/>
</dbReference>
<dbReference type="InterPro" id="IPR053924">
    <property type="entry name" value="RecX_HTH_2nd"/>
</dbReference>
<comment type="subcellular location">
    <subcellularLocation>
        <location evidence="1 5">Cytoplasm</location>
    </subcellularLocation>
</comment>
<dbReference type="Gene3D" id="1.10.10.10">
    <property type="entry name" value="Winged helix-like DNA-binding domain superfamily/Winged helix DNA-binding domain"/>
    <property type="match status" value="3"/>
</dbReference>
<feature type="domain" description="RecX first three-helical" evidence="8">
    <location>
        <begin position="18"/>
        <end position="55"/>
    </location>
</feature>
<evidence type="ECO:0000259" key="7">
    <source>
        <dbReference type="Pfam" id="PF21981"/>
    </source>
</evidence>
<dbReference type="Proteomes" id="UP000321548">
    <property type="component" value="Unassembled WGS sequence"/>
</dbReference>
<dbReference type="OrthoDB" id="5295441at2"/>
<organism evidence="9 10">
    <name type="scientific">Zeimonas arvi</name>
    <dbReference type="NCBI Taxonomy" id="2498847"/>
    <lineage>
        <taxon>Bacteria</taxon>
        <taxon>Pseudomonadati</taxon>
        <taxon>Pseudomonadota</taxon>
        <taxon>Betaproteobacteria</taxon>
        <taxon>Burkholderiales</taxon>
        <taxon>Burkholderiaceae</taxon>
        <taxon>Zeimonas</taxon>
    </lineage>
</organism>
<evidence type="ECO:0000256" key="1">
    <source>
        <dbReference type="ARBA" id="ARBA00004496"/>
    </source>
</evidence>
<accession>A0A5C8NYQ2</accession>
<dbReference type="AlphaFoldDB" id="A0A5C8NYQ2"/>
<dbReference type="InterPro" id="IPR053926">
    <property type="entry name" value="RecX_HTH_1st"/>
</dbReference>
<comment type="caution">
    <text evidence="9">The sequence shown here is derived from an EMBL/GenBank/DDBJ whole genome shotgun (WGS) entry which is preliminary data.</text>
</comment>
<gene>
    <name evidence="5 9" type="primary">recX</name>
    <name evidence="9" type="ORF">FHP08_10005</name>
</gene>
<evidence type="ECO:0000259" key="8">
    <source>
        <dbReference type="Pfam" id="PF21982"/>
    </source>
</evidence>
<feature type="domain" description="RecX second three-helical" evidence="6">
    <location>
        <begin position="64"/>
        <end position="98"/>
    </location>
</feature>
<evidence type="ECO:0000256" key="4">
    <source>
        <dbReference type="ARBA" id="ARBA00022490"/>
    </source>
</evidence>
<dbReference type="RefSeq" id="WP_147704295.1">
    <property type="nucleotide sequence ID" value="NZ_VDUY01000003.1"/>
</dbReference>
<dbReference type="HAMAP" id="MF_01114">
    <property type="entry name" value="RecX"/>
    <property type="match status" value="1"/>
</dbReference>
<dbReference type="PANTHER" id="PTHR33602:SF1">
    <property type="entry name" value="REGULATORY PROTEIN RECX FAMILY PROTEIN"/>
    <property type="match status" value="1"/>
</dbReference>
<evidence type="ECO:0000256" key="2">
    <source>
        <dbReference type="ARBA" id="ARBA00009695"/>
    </source>
</evidence>
<sequence>MDAPDSSRRKRSQLSLKGRALRFLSRREHSRLELQRKLAPHAESPEALEKALDELEAARLLSNQRFAESLVHRKAERFGSAVIRHELRSHALEPALVERQVASLEQTEQARARALWERRFGEPPDSPQARARQIRFLMARGFRGDVVRRVVGGRAESDDLDLPDDLPDP</sequence>
<dbReference type="PANTHER" id="PTHR33602">
    <property type="entry name" value="REGULATORY PROTEIN RECX FAMILY PROTEIN"/>
    <property type="match status" value="1"/>
</dbReference>
<protein>
    <recommendedName>
        <fullName evidence="3 5">Regulatory protein RecX</fullName>
    </recommendedName>
</protein>
<reference evidence="9 10" key="1">
    <citation type="submission" date="2019-06" db="EMBL/GenBank/DDBJ databases">
        <title>Quisquiliibacterium sp. nov., isolated from a maize field.</title>
        <authorList>
            <person name="Lin S.-Y."/>
            <person name="Tsai C.-F."/>
            <person name="Young C.-C."/>
        </authorList>
    </citation>
    <scope>NUCLEOTIDE SEQUENCE [LARGE SCALE GENOMIC DNA]</scope>
    <source>
        <strain evidence="9 10">CC-CFT501</strain>
    </source>
</reference>
<evidence type="ECO:0000313" key="9">
    <source>
        <dbReference type="EMBL" id="TXL66383.1"/>
    </source>
</evidence>
<comment type="similarity">
    <text evidence="2 5">Belongs to the RecX family.</text>
</comment>